<keyword evidence="3" id="KW-1185">Reference proteome</keyword>
<dbReference type="AlphaFoldDB" id="A0AAD5SIX7"/>
<gene>
    <name evidence="2" type="ORF">HK097_002174</name>
</gene>
<evidence type="ECO:0000313" key="2">
    <source>
        <dbReference type="EMBL" id="KAJ3054292.1"/>
    </source>
</evidence>
<organism evidence="2 3">
    <name type="scientific">Rhizophlyctis rosea</name>
    <dbReference type="NCBI Taxonomy" id="64517"/>
    <lineage>
        <taxon>Eukaryota</taxon>
        <taxon>Fungi</taxon>
        <taxon>Fungi incertae sedis</taxon>
        <taxon>Chytridiomycota</taxon>
        <taxon>Chytridiomycota incertae sedis</taxon>
        <taxon>Chytridiomycetes</taxon>
        <taxon>Rhizophlyctidales</taxon>
        <taxon>Rhizophlyctidaceae</taxon>
        <taxon>Rhizophlyctis</taxon>
    </lineage>
</organism>
<reference evidence="2" key="1">
    <citation type="submission" date="2020-05" db="EMBL/GenBank/DDBJ databases">
        <title>Phylogenomic resolution of chytrid fungi.</title>
        <authorList>
            <person name="Stajich J.E."/>
            <person name="Amses K."/>
            <person name="Simmons R."/>
            <person name="Seto K."/>
            <person name="Myers J."/>
            <person name="Bonds A."/>
            <person name="Quandt C.A."/>
            <person name="Barry K."/>
            <person name="Liu P."/>
            <person name="Grigoriev I."/>
            <person name="Longcore J.E."/>
            <person name="James T.Y."/>
        </authorList>
    </citation>
    <scope>NUCLEOTIDE SEQUENCE</scope>
    <source>
        <strain evidence="2">JEL0318</strain>
    </source>
</reference>
<feature type="region of interest" description="Disordered" evidence="1">
    <location>
        <begin position="1"/>
        <end position="41"/>
    </location>
</feature>
<evidence type="ECO:0000256" key="1">
    <source>
        <dbReference type="SAM" id="MobiDB-lite"/>
    </source>
</evidence>
<name>A0AAD5SIX7_9FUNG</name>
<feature type="compositionally biased region" description="Acidic residues" evidence="1">
    <location>
        <begin position="12"/>
        <end position="27"/>
    </location>
</feature>
<accession>A0AAD5SIX7</accession>
<dbReference type="Proteomes" id="UP001212841">
    <property type="component" value="Unassembled WGS sequence"/>
</dbReference>
<dbReference type="EMBL" id="JADGJD010000146">
    <property type="protein sequence ID" value="KAJ3054292.1"/>
    <property type="molecule type" value="Genomic_DNA"/>
</dbReference>
<protein>
    <submittedName>
        <fullName evidence="2">Uncharacterized protein</fullName>
    </submittedName>
</protein>
<comment type="caution">
    <text evidence="2">The sequence shown here is derived from an EMBL/GenBank/DDBJ whole genome shotgun (WGS) entry which is preliminary data.</text>
</comment>
<sequence>MKITDDTLAVSDSEEGVDVVFGQDDDGYPTNSSNAQQETEDTILPLYLPYKFDEPPTSFDK</sequence>
<evidence type="ECO:0000313" key="3">
    <source>
        <dbReference type="Proteomes" id="UP001212841"/>
    </source>
</evidence>
<proteinExistence type="predicted"/>